<comment type="similarity">
    <text evidence="1">Belongs to the FGGY kinase family.</text>
</comment>
<dbReference type="Proteomes" id="UP001062165">
    <property type="component" value="Chromosome"/>
</dbReference>
<evidence type="ECO:0000256" key="3">
    <source>
        <dbReference type="ARBA" id="ARBA00022777"/>
    </source>
</evidence>
<keyword evidence="2" id="KW-0808">Transferase</keyword>
<dbReference type="InterPro" id="IPR050406">
    <property type="entry name" value="FGGY_Carb_Kinase"/>
</dbReference>
<evidence type="ECO:0000259" key="4">
    <source>
        <dbReference type="Pfam" id="PF00370"/>
    </source>
</evidence>
<dbReference type="InterPro" id="IPR018484">
    <property type="entry name" value="FGGY_N"/>
</dbReference>
<name>A0ABY6D4H1_9BACT</name>
<dbReference type="SUPFAM" id="SSF53067">
    <property type="entry name" value="Actin-like ATPase domain"/>
    <property type="match status" value="1"/>
</dbReference>
<dbReference type="RefSeq" id="WP_263052737.1">
    <property type="nucleotide sequence ID" value="NZ_CP106735.1"/>
</dbReference>
<dbReference type="Gene3D" id="3.30.420.40">
    <property type="match status" value="2"/>
</dbReference>
<evidence type="ECO:0000313" key="5">
    <source>
        <dbReference type="EMBL" id="UXX81008.1"/>
    </source>
</evidence>
<proteinExistence type="inferred from homology"/>
<protein>
    <submittedName>
        <fullName evidence="5">FGGY family carbohydrate kinase</fullName>
    </submittedName>
</protein>
<keyword evidence="6" id="KW-1185">Reference proteome</keyword>
<evidence type="ECO:0000313" key="6">
    <source>
        <dbReference type="Proteomes" id="UP001062165"/>
    </source>
</evidence>
<dbReference type="Pfam" id="PF00370">
    <property type="entry name" value="FGGY_N"/>
    <property type="match status" value="1"/>
</dbReference>
<evidence type="ECO:0000256" key="2">
    <source>
        <dbReference type="ARBA" id="ARBA00022679"/>
    </source>
</evidence>
<gene>
    <name evidence="5" type="ORF">N7E81_07835</name>
</gene>
<dbReference type="PANTHER" id="PTHR43095">
    <property type="entry name" value="SUGAR KINASE"/>
    <property type="match status" value="1"/>
</dbReference>
<dbReference type="GO" id="GO:0016301">
    <property type="term" value="F:kinase activity"/>
    <property type="evidence" value="ECO:0007669"/>
    <property type="project" value="UniProtKB-KW"/>
</dbReference>
<evidence type="ECO:0000256" key="1">
    <source>
        <dbReference type="ARBA" id="ARBA00009156"/>
    </source>
</evidence>
<organism evidence="5 6">
    <name type="scientific">Reichenbachiella carrageenanivorans</name>
    <dbReference type="NCBI Taxonomy" id="2979869"/>
    <lineage>
        <taxon>Bacteria</taxon>
        <taxon>Pseudomonadati</taxon>
        <taxon>Bacteroidota</taxon>
        <taxon>Cytophagia</taxon>
        <taxon>Cytophagales</taxon>
        <taxon>Reichenbachiellaceae</taxon>
        <taxon>Reichenbachiella</taxon>
    </lineage>
</organism>
<dbReference type="InterPro" id="IPR043129">
    <property type="entry name" value="ATPase_NBD"/>
</dbReference>
<sequence>MKTRVTAIFDIGKTNKKFFLFDENYREIHNNYIRFDELTDQEGFQMESLSDLVKWIKKCINDLLLEDQYEILGVNFSTYGASLVHLDQDGNQVGDFYSYLKPFDTYLRAAFLKDYGSEKELCKTTASPFLGMLNSALQLYYIKNKKPEIFNKIQKSLHFPQYLSYIFTQKMTADYTSMGCHTMFWDYDSHQYHQWLKEEGMSDFLVPVLPSDSVSMINYRGAQFKVGTGVHDSSAALLPYIKGIADSFVLISTGTWSICMNYFNQAELTIDEIEKDCLNFMSTDGKNVRAARLFLGNELRQQAMKMGEAFGVEYHIYKSIAYHSNFKSKRTNAKQLLFALGGLGVERFGYSCPESTDYSLFESFEEAYHELLDELTDLQVESLQLAIGQSSISQIYIDGGFGANELFTQMLANKLQAFELYSTSFSLGSALGAAMLVNDNYLPDNFMKENYSIKRHLPTATLVNQ</sequence>
<dbReference type="EMBL" id="CP106735">
    <property type="protein sequence ID" value="UXX81008.1"/>
    <property type="molecule type" value="Genomic_DNA"/>
</dbReference>
<feature type="domain" description="Carbohydrate kinase FGGY N-terminal" evidence="4">
    <location>
        <begin position="8"/>
        <end position="194"/>
    </location>
</feature>
<accession>A0ABY6D4H1</accession>
<reference evidence="5" key="1">
    <citation type="submission" date="2022-10" db="EMBL/GenBank/DDBJ databases">
        <title>Comparative genomics and taxonomic characterization of three novel marine species of genus Reichenbachiella exhibiting antioxidant and polysaccharide degradation activities.</title>
        <authorList>
            <person name="Muhammad N."/>
            <person name="Lee Y.-J."/>
            <person name="Ko J."/>
            <person name="Kim S.-G."/>
        </authorList>
    </citation>
    <scope>NUCLEOTIDE SEQUENCE</scope>
    <source>
        <strain evidence="5">Wsw4-B4</strain>
    </source>
</reference>
<keyword evidence="3 5" id="KW-0418">Kinase</keyword>